<organism evidence="2 3">
    <name type="scientific">Sodiomyces alkalinus (strain CBS 110278 / VKM F-3762 / F11)</name>
    <name type="common">Alkaliphilic filamentous fungus</name>
    <dbReference type="NCBI Taxonomy" id="1314773"/>
    <lineage>
        <taxon>Eukaryota</taxon>
        <taxon>Fungi</taxon>
        <taxon>Dikarya</taxon>
        <taxon>Ascomycota</taxon>
        <taxon>Pezizomycotina</taxon>
        <taxon>Sordariomycetes</taxon>
        <taxon>Hypocreomycetidae</taxon>
        <taxon>Glomerellales</taxon>
        <taxon>Plectosphaerellaceae</taxon>
        <taxon>Sodiomyces</taxon>
    </lineage>
</organism>
<dbReference type="AlphaFoldDB" id="A0A3N2PR95"/>
<feature type="region of interest" description="Disordered" evidence="1">
    <location>
        <begin position="408"/>
        <end position="517"/>
    </location>
</feature>
<sequence>MPLNTRQGPVQPIDVIELCHRIELQKYELIVQEEEARRLRVQVLLLQHDVEALSRHLQQKDAHIRQLCCQNQQLNATLQSANDASTKPQRELGIQLRENERLKAELGSLKGLTRESVKVQEQLALSREVNAMKLEKYHLLSQLADQQDIASDKASLERRLKSTEAALEEEQRLLRRRILKDQRGDKIIEERLRQQPAQFERDVAAGDLEKERSRDSVGLTQEELESEELSIADGLQRSIQTPATQLALGKPEENRVHEKTKGSMPRVEANEGMLKQGLGAVVSKLQATDVGLKGYQTARAGSTSQASRATLGSTLRRVGMASQAASGRHPDQVTDKLVEVPEEAGLKGRRHFKKPRNDHSLIGEKSNFSVTPFLVRTKTFDVDAMLADEGHKQIGVDELCTWDARISESGDQPQSINQRSDNANSCTNNTRQKTGRPRGRPRKVLTEAPPHTQHTSSTGNTTTCNRDTALLSHAAPGTASEALESSESSILPRATRPESRKKRKLAGGTSKTIFDDPDEDLHVLDMKLLRPAMVQVGPANPLGKATSDVQRSSFSRGSFSPLKKDHRGAHASFLP</sequence>
<protein>
    <submittedName>
        <fullName evidence="2">Uncharacterized protein</fullName>
    </submittedName>
</protein>
<evidence type="ECO:0000313" key="3">
    <source>
        <dbReference type="Proteomes" id="UP000272025"/>
    </source>
</evidence>
<reference evidence="2 3" key="1">
    <citation type="journal article" date="2018" name="Mol. Ecol.">
        <title>The obligate alkalophilic soda-lake fungus Sodiomyces alkalinus has shifted to a protein diet.</title>
        <authorList>
            <person name="Grum-Grzhimaylo A.A."/>
            <person name="Falkoski D.L."/>
            <person name="van den Heuvel J."/>
            <person name="Valero-Jimenez C.A."/>
            <person name="Min B."/>
            <person name="Choi I.G."/>
            <person name="Lipzen A."/>
            <person name="Daum C.G."/>
            <person name="Aanen D.K."/>
            <person name="Tsang A."/>
            <person name="Henrissat B."/>
            <person name="Bilanenko E.N."/>
            <person name="de Vries R.P."/>
            <person name="van Kan J.A.L."/>
            <person name="Grigoriev I.V."/>
            <person name="Debets A.J.M."/>
        </authorList>
    </citation>
    <scope>NUCLEOTIDE SEQUENCE [LARGE SCALE GENOMIC DNA]</scope>
    <source>
        <strain evidence="2 3">F11</strain>
    </source>
</reference>
<feature type="compositionally biased region" description="Polar residues" evidence="1">
    <location>
        <begin position="547"/>
        <end position="558"/>
    </location>
</feature>
<dbReference type="RefSeq" id="XP_028464839.1">
    <property type="nucleotide sequence ID" value="XM_028612404.1"/>
</dbReference>
<evidence type="ECO:0000256" key="1">
    <source>
        <dbReference type="SAM" id="MobiDB-lite"/>
    </source>
</evidence>
<feature type="compositionally biased region" description="Polar residues" evidence="1">
    <location>
        <begin position="409"/>
        <end position="432"/>
    </location>
</feature>
<dbReference type="STRING" id="1314773.A0A3N2PR95"/>
<feature type="compositionally biased region" description="Low complexity" evidence="1">
    <location>
        <begin position="451"/>
        <end position="463"/>
    </location>
</feature>
<name>A0A3N2PR95_SODAK</name>
<gene>
    <name evidence="2" type="ORF">SODALDRAFT_335250</name>
</gene>
<proteinExistence type="predicted"/>
<feature type="region of interest" description="Disordered" evidence="1">
    <location>
        <begin position="537"/>
        <end position="575"/>
    </location>
</feature>
<keyword evidence="3" id="KW-1185">Reference proteome</keyword>
<accession>A0A3N2PR95</accession>
<feature type="compositionally biased region" description="Low complexity" evidence="1">
    <location>
        <begin position="479"/>
        <end position="489"/>
    </location>
</feature>
<dbReference type="Proteomes" id="UP000272025">
    <property type="component" value="Unassembled WGS sequence"/>
</dbReference>
<dbReference type="GeneID" id="39580882"/>
<evidence type="ECO:0000313" key="2">
    <source>
        <dbReference type="EMBL" id="ROT37033.1"/>
    </source>
</evidence>
<feature type="compositionally biased region" description="Basic residues" evidence="1">
    <location>
        <begin position="433"/>
        <end position="443"/>
    </location>
</feature>
<dbReference type="EMBL" id="ML119058">
    <property type="protein sequence ID" value="ROT37033.1"/>
    <property type="molecule type" value="Genomic_DNA"/>
</dbReference>
<dbReference type="OrthoDB" id="20105at2759"/>